<dbReference type="InterPro" id="IPR023179">
    <property type="entry name" value="GTP-bd_ortho_bundle_sf"/>
</dbReference>
<evidence type="ECO:0000313" key="7">
    <source>
        <dbReference type="EMBL" id="PZO56616.1"/>
    </source>
</evidence>
<feature type="coiled-coil region" evidence="5">
    <location>
        <begin position="215"/>
        <end position="242"/>
    </location>
</feature>
<organism evidence="7 8">
    <name type="scientific">Phormidesmis priestleyi</name>
    <dbReference type="NCBI Taxonomy" id="268141"/>
    <lineage>
        <taxon>Bacteria</taxon>
        <taxon>Bacillati</taxon>
        <taxon>Cyanobacteriota</taxon>
        <taxon>Cyanophyceae</taxon>
        <taxon>Leptolyngbyales</taxon>
        <taxon>Leptolyngbyaceae</taxon>
        <taxon>Phormidesmis</taxon>
    </lineage>
</organism>
<dbReference type="Pfam" id="PF01926">
    <property type="entry name" value="MMR_HSR1"/>
    <property type="match status" value="1"/>
</dbReference>
<dbReference type="NCBIfam" id="TIGR03596">
    <property type="entry name" value="GTPase_YlqF"/>
    <property type="match status" value="1"/>
</dbReference>
<proteinExistence type="inferred from homology"/>
<feature type="domain" description="G" evidence="6">
    <location>
        <begin position="126"/>
        <end position="186"/>
    </location>
</feature>
<dbReference type="PANTHER" id="PTHR45782">
    <property type="entry name" value="MITOCHONDRIAL RIBOSOME-ASSOCIATED GTPASE 1"/>
    <property type="match status" value="1"/>
</dbReference>
<evidence type="ECO:0000313" key="8">
    <source>
        <dbReference type="Proteomes" id="UP000249794"/>
    </source>
</evidence>
<dbReference type="PANTHER" id="PTHR45782:SF5">
    <property type="entry name" value="DAR GTPASE 3, CHLOROPLASTIC"/>
    <property type="match status" value="1"/>
</dbReference>
<dbReference type="GO" id="GO:0003924">
    <property type="term" value="F:GTPase activity"/>
    <property type="evidence" value="ECO:0007669"/>
    <property type="project" value="TreeGrafter"/>
</dbReference>
<dbReference type="PIRSF" id="PIRSF006230">
    <property type="entry name" value="MG442"/>
    <property type="match status" value="1"/>
</dbReference>
<protein>
    <recommendedName>
        <fullName evidence="3">Ribosome biogenesis GTPase A</fullName>
    </recommendedName>
</protein>
<dbReference type="Gene3D" id="3.40.50.300">
    <property type="entry name" value="P-loop containing nucleotide triphosphate hydrolases"/>
    <property type="match status" value="1"/>
</dbReference>
<dbReference type="PRINTS" id="PR00326">
    <property type="entry name" value="GTP1OBG"/>
</dbReference>
<dbReference type="FunFam" id="3.40.50.300:FF:001189">
    <property type="entry name" value="DAR GTPase 3 chloroplastic"/>
    <property type="match status" value="1"/>
</dbReference>
<reference evidence="8" key="1">
    <citation type="submission" date="2018-04" db="EMBL/GenBank/DDBJ databases">
        <authorList>
            <person name="Cornet L."/>
        </authorList>
    </citation>
    <scope>NUCLEOTIDE SEQUENCE [LARGE SCALE GENOMIC DNA]</scope>
</reference>
<feature type="binding site" evidence="4">
    <location>
        <begin position="61"/>
        <end position="64"/>
    </location>
    <ligand>
        <name>GTP</name>
        <dbReference type="ChEBI" id="CHEBI:37565"/>
    </ligand>
</feature>
<evidence type="ECO:0000256" key="4">
    <source>
        <dbReference type="PIRSR" id="PIRSR006230-1"/>
    </source>
</evidence>
<dbReference type="Gene3D" id="1.10.1580.10">
    <property type="match status" value="1"/>
</dbReference>
<sequence length="320" mass="35442">MASPSIQWYPGHIAKAERSLQTQLKRVDVVLEVRDARIPLSTLHPKLDQWLGDKRRVLVINRVDMIPAAARDQWQAWFKSQGQVAYYTDANQGTGVGQISRAAQAAGVAMNQRRKDRGMRSRPVRAVVIGFPNVGKSALINRLLKRRIVESARKAGVTKQLRWVRISDELELLDSPGIIPAQLTDQAAALKLAICDDIGQAAYDTQRVASAFVDLLQQLDAAQQTTERLQALKNRYEIAATECTGETYLHQLAEHRFQGSQERAARKLLQEFRKGVLGKLSLEIPPALDLPKSSVESAVDSLTELSQTELLPNAVATAPV</sequence>
<reference evidence="7 8" key="2">
    <citation type="submission" date="2018-06" db="EMBL/GenBank/DDBJ databases">
        <title>Metagenomic assembly of (sub)arctic Cyanobacteria and their associated microbiome from non-axenic cultures.</title>
        <authorList>
            <person name="Baurain D."/>
        </authorList>
    </citation>
    <scope>NUCLEOTIDE SEQUENCE [LARGE SCALE GENOMIC DNA]</scope>
    <source>
        <strain evidence="7">ULC027bin1</strain>
    </source>
</reference>
<evidence type="ECO:0000256" key="1">
    <source>
        <dbReference type="ARBA" id="ARBA00022741"/>
    </source>
</evidence>
<evidence type="ECO:0000259" key="6">
    <source>
        <dbReference type="Pfam" id="PF01926"/>
    </source>
</evidence>
<dbReference type="CDD" id="cd01856">
    <property type="entry name" value="YlqF"/>
    <property type="match status" value="1"/>
</dbReference>
<dbReference type="InterPro" id="IPR019991">
    <property type="entry name" value="GTP-bd_ribosome_bgen"/>
</dbReference>
<dbReference type="EMBL" id="QBMP01000065">
    <property type="protein sequence ID" value="PZO56616.1"/>
    <property type="molecule type" value="Genomic_DNA"/>
</dbReference>
<dbReference type="SUPFAM" id="SSF52540">
    <property type="entry name" value="P-loop containing nucleoside triphosphate hydrolases"/>
    <property type="match status" value="1"/>
</dbReference>
<feature type="binding site" evidence="4">
    <location>
        <position position="177"/>
    </location>
    <ligand>
        <name>GTP</name>
        <dbReference type="ChEBI" id="CHEBI:37565"/>
    </ligand>
</feature>
<dbReference type="GO" id="GO:0005525">
    <property type="term" value="F:GTP binding"/>
    <property type="evidence" value="ECO:0007669"/>
    <property type="project" value="UniProtKB-KW"/>
</dbReference>
<keyword evidence="5" id="KW-0175">Coiled coil</keyword>
<keyword evidence="3" id="KW-0963">Cytoplasm</keyword>
<name>A0A2W4XHA1_9CYAN</name>
<comment type="subcellular location">
    <subcellularLocation>
        <location evidence="3">Cytoplasm</location>
    </subcellularLocation>
</comment>
<keyword evidence="2 3" id="KW-0342">GTP-binding</keyword>
<evidence type="ECO:0000256" key="2">
    <source>
        <dbReference type="ARBA" id="ARBA00023134"/>
    </source>
</evidence>
<comment type="function">
    <text evidence="3">Required for a late step of 50S ribosomal subunit assembly. Has GTPase activity.</text>
</comment>
<evidence type="ECO:0000256" key="5">
    <source>
        <dbReference type="SAM" id="Coils"/>
    </source>
</evidence>
<gene>
    <name evidence="7" type="ORF">DCF15_08245</name>
</gene>
<dbReference type="InterPro" id="IPR016478">
    <property type="entry name" value="GTPase_MTG1"/>
</dbReference>
<dbReference type="InterPro" id="IPR006073">
    <property type="entry name" value="GTP-bd"/>
</dbReference>
<dbReference type="GO" id="GO:0006412">
    <property type="term" value="P:translation"/>
    <property type="evidence" value="ECO:0007669"/>
    <property type="project" value="TreeGrafter"/>
</dbReference>
<keyword evidence="1 3" id="KW-0547">Nucleotide-binding</keyword>
<accession>A0A2W4XHA1</accession>
<dbReference type="InterPro" id="IPR027417">
    <property type="entry name" value="P-loop_NTPase"/>
</dbReference>
<comment type="caution">
    <text evidence="7">The sequence shown here is derived from an EMBL/GenBank/DDBJ whole genome shotgun (WGS) entry which is preliminary data.</text>
</comment>
<dbReference type="Proteomes" id="UP000249794">
    <property type="component" value="Unassembled WGS sequence"/>
</dbReference>
<comment type="similarity">
    <text evidence="3">Belongs to the TRAFAC class YlqF/YawG GTPase family. MTG1 subfamily.</text>
</comment>
<dbReference type="AlphaFoldDB" id="A0A2W4XHA1"/>
<evidence type="ECO:0000256" key="3">
    <source>
        <dbReference type="PIRNR" id="PIRNR006230"/>
    </source>
</evidence>
<dbReference type="GO" id="GO:0005737">
    <property type="term" value="C:cytoplasm"/>
    <property type="evidence" value="ECO:0007669"/>
    <property type="project" value="UniProtKB-SubCell"/>
</dbReference>